<name>A0A089P0I5_9HYPH</name>
<feature type="region of interest" description="Disordered" evidence="1">
    <location>
        <begin position="1"/>
        <end position="42"/>
    </location>
</feature>
<accession>A0A089P0I5</accession>
<dbReference type="HOGENOM" id="CLU_3253973_0_0_5"/>
<keyword evidence="3" id="KW-1185">Reference proteome</keyword>
<dbReference type="AlphaFoldDB" id="A0A089P0I5"/>
<dbReference type="Proteomes" id="UP000029492">
    <property type="component" value="Chromosome"/>
</dbReference>
<evidence type="ECO:0000256" key="1">
    <source>
        <dbReference type="SAM" id="MobiDB-lite"/>
    </source>
</evidence>
<dbReference type="KEGG" id="mor:MOC_3798"/>
<sequence length="42" mass="4327">MDQFSMPIGAARSTERVQSIFGPAKAGRDFGRQGSVAGMGGP</sequence>
<dbReference type="STRING" id="693986.MOC_3798"/>
<proteinExistence type="predicted"/>
<reference evidence="2 3" key="1">
    <citation type="journal article" date="2014" name="PLoS ONE">
        <title>Genome Information of Methylobacterium oryzae, a Plant-Probiotic Methylotroph in the Phyllosphere.</title>
        <authorList>
            <person name="Kwak M.J."/>
            <person name="Jeong H."/>
            <person name="Madhaiyan M."/>
            <person name="Lee Y."/>
            <person name="Sa T.M."/>
            <person name="Oh T.K."/>
            <person name="Kim J.F."/>
        </authorList>
    </citation>
    <scope>NUCLEOTIDE SEQUENCE [LARGE SCALE GENOMIC DNA]</scope>
    <source>
        <strain evidence="2 3">CBMB20</strain>
    </source>
</reference>
<protein>
    <submittedName>
        <fullName evidence="2">Protein of unassigned function</fullName>
    </submittedName>
</protein>
<evidence type="ECO:0000313" key="2">
    <source>
        <dbReference type="EMBL" id="AIQ91553.1"/>
    </source>
</evidence>
<gene>
    <name evidence="2" type="ORF">MOC_3798</name>
</gene>
<organism evidence="2 3">
    <name type="scientific">Methylobacterium oryzae CBMB20</name>
    <dbReference type="NCBI Taxonomy" id="693986"/>
    <lineage>
        <taxon>Bacteria</taxon>
        <taxon>Pseudomonadati</taxon>
        <taxon>Pseudomonadota</taxon>
        <taxon>Alphaproteobacteria</taxon>
        <taxon>Hyphomicrobiales</taxon>
        <taxon>Methylobacteriaceae</taxon>
        <taxon>Methylobacterium</taxon>
    </lineage>
</organism>
<evidence type="ECO:0000313" key="3">
    <source>
        <dbReference type="Proteomes" id="UP000029492"/>
    </source>
</evidence>
<dbReference type="EMBL" id="CP003811">
    <property type="protein sequence ID" value="AIQ91553.1"/>
    <property type="molecule type" value="Genomic_DNA"/>
</dbReference>